<keyword evidence="3 9" id="KW-0808">Transferase</keyword>
<evidence type="ECO:0000256" key="1">
    <source>
        <dbReference type="ARBA" id="ARBA00022490"/>
    </source>
</evidence>
<dbReference type="InterPro" id="IPR007807">
    <property type="entry name" value="TcmA/NAT10_helicase"/>
</dbReference>
<dbReference type="GO" id="GO:1904812">
    <property type="term" value="P:rRNA acetylation involved in maturation of SSU-rRNA"/>
    <property type="evidence" value="ECO:0007669"/>
    <property type="project" value="TreeGrafter"/>
</dbReference>
<dbReference type="SUPFAM" id="SSF55729">
    <property type="entry name" value="Acyl-CoA N-acyltransferases (Nat)"/>
    <property type="match status" value="1"/>
</dbReference>
<dbReference type="InterPro" id="IPR024914">
    <property type="entry name" value="tRNA_acetyltr_TmcA"/>
</dbReference>
<organism evidence="11 12">
    <name type="scientific">Hahella chejuensis (strain KCTC 2396)</name>
    <dbReference type="NCBI Taxonomy" id="349521"/>
    <lineage>
        <taxon>Bacteria</taxon>
        <taxon>Pseudomonadati</taxon>
        <taxon>Pseudomonadota</taxon>
        <taxon>Gammaproteobacteria</taxon>
        <taxon>Oceanospirillales</taxon>
        <taxon>Hahellaceae</taxon>
        <taxon>Hahella</taxon>
    </lineage>
</organism>
<reference evidence="11 12" key="1">
    <citation type="journal article" date="2005" name="Nucleic Acids Res.">
        <title>Genomic blueprint of Hahella chejuensis, a marine microbe producing an algicidal agent.</title>
        <authorList>
            <person name="Jeong H."/>
            <person name="Yim J.H."/>
            <person name="Lee C."/>
            <person name="Choi S.-H."/>
            <person name="Park Y.K."/>
            <person name="Yoon S.H."/>
            <person name="Hur C.-G."/>
            <person name="Kang H.-Y."/>
            <person name="Kim D."/>
            <person name="Lee H.H."/>
            <person name="Park K.H."/>
            <person name="Park S.-H."/>
            <person name="Park H.-S."/>
            <person name="Lee H.K."/>
            <person name="Oh T.K."/>
            <person name="Kim J.F."/>
        </authorList>
    </citation>
    <scope>NUCLEOTIDE SEQUENCE [LARGE SCALE GENOMIC DNA]</scope>
    <source>
        <strain evidence="11 12">KCTC 2396</strain>
    </source>
</reference>
<keyword evidence="1 9" id="KW-0963">Cytoplasm</keyword>
<dbReference type="Proteomes" id="UP000000238">
    <property type="component" value="Chromosome"/>
</dbReference>
<dbReference type="GO" id="GO:0005737">
    <property type="term" value="C:cytoplasm"/>
    <property type="evidence" value="ECO:0007669"/>
    <property type="project" value="UniProtKB-SubCell"/>
</dbReference>
<evidence type="ECO:0000313" key="11">
    <source>
        <dbReference type="EMBL" id="ABC28680.1"/>
    </source>
</evidence>
<dbReference type="GO" id="GO:0005524">
    <property type="term" value="F:ATP binding"/>
    <property type="evidence" value="ECO:0007669"/>
    <property type="project" value="UniProtKB-UniRule"/>
</dbReference>
<feature type="domain" description="N-acetyltransferase" evidence="10">
    <location>
        <begin position="407"/>
        <end position="585"/>
    </location>
</feature>
<dbReference type="HAMAP" id="MF_01886">
    <property type="entry name" value="tRNA_acetyltr_TmcA"/>
    <property type="match status" value="1"/>
</dbReference>
<keyword evidence="2 9" id="KW-0820">tRNA-binding</keyword>
<dbReference type="GO" id="GO:0002101">
    <property type="term" value="P:tRNA wobble cytosine modification"/>
    <property type="evidence" value="ECO:0007669"/>
    <property type="project" value="UniProtKB-UniRule"/>
</dbReference>
<evidence type="ECO:0000259" key="10">
    <source>
        <dbReference type="PROSITE" id="PS51186"/>
    </source>
</evidence>
<evidence type="ECO:0000256" key="3">
    <source>
        <dbReference type="ARBA" id="ARBA00022679"/>
    </source>
</evidence>
<dbReference type="eggNOG" id="COG1444">
    <property type="taxonomic scope" value="Bacteria"/>
</dbReference>
<dbReference type="EMBL" id="CP000155">
    <property type="protein sequence ID" value="ABC28680.1"/>
    <property type="molecule type" value="Genomic_DNA"/>
</dbReference>
<dbReference type="PROSITE" id="PS51186">
    <property type="entry name" value="GNAT"/>
    <property type="match status" value="1"/>
</dbReference>
<dbReference type="Gene3D" id="3.40.630.30">
    <property type="match status" value="1"/>
</dbReference>
<dbReference type="PANTHER" id="PTHR10925:SF5">
    <property type="entry name" value="RNA CYTIDINE ACETYLTRANSFERASE"/>
    <property type="match status" value="1"/>
</dbReference>
<dbReference type="GO" id="GO:0051392">
    <property type="term" value="F:tRNA cytidine N4-acetyltransferase activity"/>
    <property type="evidence" value="ECO:0007669"/>
    <property type="project" value="UniProtKB-UniRule"/>
</dbReference>
<dbReference type="KEGG" id="hch:HCH_01842"/>
<dbReference type="InterPro" id="IPR038321">
    <property type="entry name" value="TmcA_C_sf"/>
</dbReference>
<dbReference type="Pfam" id="PF05127">
    <property type="entry name" value="NAT10_TcmA_helicase"/>
    <property type="match status" value="1"/>
</dbReference>
<dbReference type="AlphaFoldDB" id="Q2SKZ4"/>
<comment type="catalytic activity">
    <reaction evidence="9">
        <text>cytidine(34) in elongator tRNA(Met) + acetyl-CoA + ATP + H2O = N(4)-acetylcytidine(34) in elongator tRNA(Met) + ADP + phosphate + CoA + H(+)</text>
        <dbReference type="Rhea" id="RHEA:43788"/>
        <dbReference type="Rhea" id="RHEA-COMP:10693"/>
        <dbReference type="Rhea" id="RHEA-COMP:10694"/>
        <dbReference type="ChEBI" id="CHEBI:15377"/>
        <dbReference type="ChEBI" id="CHEBI:15378"/>
        <dbReference type="ChEBI" id="CHEBI:30616"/>
        <dbReference type="ChEBI" id="CHEBI:43474"/>
        <dbReference type="ChEBI" id="CHEBI:57287"/>
        <dbReference type="ChEBI" id="CHEBI:57288"/>
        <dbReference type="ChEBI" id="CHEBI:74900"/>
        <dbReference type="ChEBI" id="CHEBI:82748"/>
        <dbReference type="ChEBI" id="CHEBI:456216"/>
        <dbReference type="EC" id="2.3.1.193"/>
    </reaction>
</comment>
<dbReference type="Pfam" id="PF13718">
    <property type="entry name" value="GNAT_acetyltr_2"/>
    <property type="match status" value="1"/>
</dbReference>
<comment type="subcellular location">
    <subcellularLocation>
        <location evidence="9">Cytoplasm</location>
    </subcellularLocation>
</comment>
<keyword evidence="12" id="KW-1185">Reference proteome</keyword>
<keyword evidence="6 9" id="KW-0067">ATP-binding</keyword>
<dbReference type="STRING" id="349521.HCH_01842"/>
<name>Q2SKZ4_HAHCH</name>
<protein>
    <recommendedName>
        <fullName evidence="9">tRNA(Met) cytidine acetyltransferase TmcA</fullName>
        <ecNumber evidence="9">2.3.1.193</ecNumber>
    </recommendedName>
</protein>
<accession>Q2SKZ4</accession>
<dbReference type="SUPFAM" id="SSF52540">
    <property type="entry name" value="P-loop containing nucleoside triphosphate hydrolases"/>
    <property type="match status" value="1"/>
</dbReference>
<dbReference type="InterPro" id="IPR027417">
    <property type="entry name" value="P-loop_NTPase"/>
</dbReference>
<evidence type="ECO:0000256" key="2">
    <source>
        <dbReference type="ARBA" id="ARBA00022555"/>
    </source>
</evidence>
<dbReference type="PANTHER" id="PTHR10925">
    <property type="entry name" value="N-ACETYLTRANSFERASE 10"/>
    <property type="match status" value="1"/>
</dbReference>
<dbReference type="CDD" id="cd04301">
    <property type="entry name" value="NAT_SF"/>
    <property type="match status" value="1"/>
</dbReference>
<feature type="binding site" evidence="9">
    <location>
        <position position="366"/>
    </location>
    <ligand>
        <name>ATP</name>
        <dbReference type="ChEBI" id="CHEBI:30616"/>
    </ligand>
</feature>
<dbReference type="Gene3D" id="3.40.50.11040">
    <property type="match status" value="1"/>
</dbReference>
<comment type="caution">
    <text evidence="9">Lacks conserved residue(s) required for the propagation of feature annotation.</text>
</comment>
<dbReference type="EC" id="2.3.1.193" evidence="9"/>
<evidence type="ECO:0000256" key="8">
    <source>
        <dbReference type="ARBA" id="ARBA00023315"/>
    </source>
</evidence>
<keyword evidence="8 9" id="KW-0012">Acyltransferase</keyword>
<dbReference type="InterPro" id="IPR000182">
    <property type="entry name" value="GNAT_dom"/>
</dbReference>
<keyword evidence="4 9" id="KW-0819">tRNA processing</keyword>
<dbReference type="Pfam" id="PF17176">
    <property type="entry name" value="tRNA_bind_3"/>
    <property type="match status" value="1"/>
</dbReference>
<dbReference type="GO" id="GO:1990883">
    <property type="term" value="F:18S rRNA cytidine N-acetyltransferase activity"/>
    <property type="evidence" value="ECO:0007669"/>
    <property type="project" value="TreeGrafter"/>
</dbReference>
<proteinExistence type="inferred from homology"/>
<comment type="function">
    <text evidence="9">Catalyzes the formation of N(4)-acetylcytidine (ac(4)C) at the wobble position of tRNA(Met), by using acetyl-CoA as an acetyl donor and ATP (or GTP).</text>
</comment>
<gene>
    <name evidence="9" type="primary">tmcA</name>
    <name evidence="11" type="ordered locus">HCH_01842</name>
</gene>
<sequence length="725" mass="80206">MLYSVMSQEESWRDALTSALARAHAVNFRAPVLIQGEAPEIDAVIWPILEHFTPNQRIVWAGSPSSTPPTLPAQLETLEAARFQTRLGQEMDCLVFDARCGFHADAFAALTGTVRGGGAVLLLTPPAPRWPSFDDPDYQRILAYPLTHQDVDGHYLRHLQGRLDNARGWLRVSFGANAKPVIRETHTGPDIQSNTCRGAVHQSTVITALRTLSAGQQDALVISADRGRGKSAALGVAAAHRIAEQAETILVTAPSFAAAANLFKHAEMTATELGLDQERLKQRLLFIAPDDLLQRLPTAEMLLVDEAAAIPTPILASLLEHYPTVVFATTIHGYEGTGQGFPLRVFPLLDKRRPGWRHMTMSQPMRWSQGDPLEAFINDALLLNQYQPAPLPTTWNENELRFERLDGESLLCSPQRLSEIFQLLTLAHYRTTPDDLRTLLDSPGLDVFASTVQGRVLGAVLLSHERPFTEPPLIDAIWLGARRPRGHLLQQLFAQQMGVRKALQRPMARVIRIAVHPERQGRGVGLWMLQALKKILIQTDCCLIGASFGASDSLLQFWEQAGYRLLRLGGKRDHVAGAYAACVATSLNSEGEALISQAHDRFVRRSAFDSRHIFAHEPWILSQLPISAQNALQAQEIELLQLFVEGGRPYENVEDLLQILSAYAELTHLGEKAARLWRAKVQQQQDWSEVARLTGLSGRKQIIAQLRECARVLLASLETAGTPAG</sequence>
<comment type="similarity">
    <text evidence="9">Belongs to the TmcA family.</text>
</comment>
<dbReference type="HOGENOM" id="CLU_004652_1_0_6"/>
<feature type="binding site" evidence="9">
    <location>
        <begin position="513"/>
        <end position="515"/>
    </location>
    <ligand>
        <name>acetyl-CoA</name>
        <dbReference type="ChEBI" id="CHEBI:57288"/>
    </ligand>
</feature>
<dbReference type="InterPro" id="IPR013562">
    <property type="entry name" value="TmcA/NAT10_N"/>
</dbReference>
<dbReference type="Gene3D" id="3.40.50.300">
    <property type="entry name" value="P-loop containing nucleotide triphosphate hydrolases"/>
    <property type="match status" value="1"/>
</dbReference>
<dbReference type="InterPro" id="IPR016181">
    <property type="entry name" value="Acyl_CoA_acyltransferase"/>
</dbReference>
<evidence type="ECO:0000256" key="9">
    <source>
        <dbReference type="HAMAP-Rule" id="MF_01886"/>
    </source>
</evidence>
<evidence type="ECO:0000256" key="4">
    <source>
        <dbReference type="ARBA" id="ARBA00022694"/>
    </source>
</evidence>
<evidence type="ECO:0000256" key="7">
    <source>
        <dbReference type="ARBA" id="ARBA00022884"/>
    </source>
</evidence>
<evidence type="ECO:0000313" key="12">
    <source>
        <dbReference type="Proteomes" id="UP000000238"/>
    </source>
</evidence>
<evidence type="ECO:0000256" key="6">
    <source>
        <dbReference type="ARBA" id="ARBA00022840"/>
    </source>
</evidence>
<dbReference type="InterPro" id="IPR032672">
    <property type="entry name" value="TmcA/NAT10/Kre33"/>
</dbReference>
<dbReference type="GO" id="GO:0051391">
    <property type="term" value="P:tRNA acetylation"/>
    <property type="evidence" value="ECO:0007669"/>
    <property type="project" value="UniProtKB-UniRule"/>
</dbReference>
<dbReference type="InterPro" id="IPR033442">
    <property type="entry name" value="TmcA_tRNA_bind"/>
</dbReference>
<keyword evidence="7 9" id="KW-0694">RNA-binding</keyword>
<dbReference type="Pfam" id="PF08351">
    <property type="entry name" value="TmcA_N"/>
    <property type="match status" value="1"/>
</dbReference>
<keyword evidence="5 9" id="KW-0547">Nucleotide-binding</keyword>
<dbReference type="GO" id="GO:0000049">
    <property type="term" value="F:tRNA binding"/>
    <property type="evidence" value="ECO:0007669"/>
    <property type="project" value="UniProtKB-UniRule"/>
</dbReference>
<dbReference type="Gene3D" id="1.20.120.890">
    <property type="entry name" value="tRNA(Met) cytidine acetyltransferase, tail domain"/>
    <property type="match status" value="1"/>
</dbReference>
<evidence type="ECO:0000256" key="5">
    <source>
        <dbReference type="ARBA" id="ARBA00022741"/>
    </source>
</evidence>